<dbReference type="EMBL" id="SUMB01000001">
    <property type="protein sequence ID" value="TJZ59379.1"/>
    <property type="molecule type" value="Genomic_DNA"/>
</dbReference>
<dbReference type="PANTHER" id="PTHR42305">
    <property type="entry name" value="MEMBRANE PROTEIN RV1733C-RELATED"/>
    <property type="match status" value="1"/>
</dbReference>
<dbReference type="PANTHER" id="PTHR42305:SF1">
    <property type="entry name" value="MEMBRANE PROTEIN RV1733C-RELATED"/>
    <property type="match status" value="1"/>
</dbReference>
<comment type="caution">
    <text evidence="1">The sequence shown here is derived from an EMBL/GenBank/DDBJ whole genome shotgun (WGS) entry which is preliminary data.</text>
</comment>
<evidence type="ECO:0000313" key="1">
    <source>
        <dbReference type="EMBL" id="TJZ59379.1"/>
    </source>
</evidence>
<dbReference type="Proteomes" id="UP000308697">
    <property type="component" value="Unassembled WGS sequence"/>
</dbReference>
<dbReference type="OrthoDB" id="4213157at2"/>
<accession>A0A4U0NXA2</accession>
<evidence type="ECO:0000313" key="2">
    <source>
        <dbReference type="Proteomes" id="UP000308697"/>
    </source>
</evidence>
<keyword evidence="2" id="KW-1185">Reference proteome</keyword>
<proteinExistence type="predicted"/>
<reference evidence="1 2" key="1">
    <citation type="submission" date="2019-04" db="EMBL/GenBank/DDBJ databases">
        <title>Streptomyces piniterrae sp. nov., a heliquinomycin-producing actinomycete isolated from rhizosphere soil of Pinus yunnanensis.</title>
        <authorList>
            <person name="Zhuang X."/>
            <person name="Zhao J."/>
        </authorList>
    </citation>
    <scope>NUCLEOTIDE SEQUENCE [LARGE SCALE GENOMIC DNA]</scope>
    <source>
        <strain evidence="2">jys28</strain>
    </source>
</reference>
<evidence type="ECO:0008006" key="3">
    <source>
        <dbReference type="Google" id="ProtNLM"/>
    </source>
</evidence>
<protein>
    <recommendedName>
        <fullName evidence="3">Integral membrane protein</fullName>
    </recommendedName>
</protein>
<sequence>MAEAWLVLVTGVLMAVVAPVAGISAADAVSAAHERQFQDRHSVSAVLTEDPPARVSVDSTGGSAARVHATVRWTAADGTARTGETAVAPHLKAGDRTTAWLNGHGVLLRDPVSPSEARVESIAIGTVAASGTCLLLLIGERAGTALLNRRRAAQWEREWAEIDPWRRGHRLG</sequence>
<organism evidence="1 2">
    <name type="scientific">Streptomyces piniterrae</name>
    <dbReference type="NCBI Taxonomy" id="2571125"/>
    <lineage>
        <taxon>Bacteria</taxon>
        <taxon>Bacillati</taxon>
        <taxon>Actinomycetota</taxon>
        <taxon>Actinomycetes</taxon>
        <taxon>Kitasatosporales</taxon>
        <taxon>Streptomycetaceae</taxon>
        <taxon>Streptomyces</taxon>
    </lineage>
</organism>
<dbReference type="InterPro" id="IPR039708">
    <property type="entry name" value="MT1774/Rv1733c-like"/>
</dbReference>
<name>A0A4U0NXA2_9ACTN</name>
<dbReference type="AlphaFoldDB" id="A0A4U0NXA2"/>
<gene>
    <name evidence="1" type="ORF">FCH28_02125</name>
</gene>